<feature type="domain" description="M23ase beta-sheet core" evidence="4">
    <location>
        <begin position="135"/>
        <end position="231"/>
    </location>
</feature>
<dbReference type="Gene3D" id="2.70.70.10">
    <property type="entry name" value="Glucose Permease (Domain IIA)"/>
    <property type="match status" value="1"/>
</dbReference>
<dbReference type="Proteomes" id="UP000437709">
    <property type="component" value="Unassembled WGS sequence"/>
</dbReference>
<comment type="caution">
    <text evidence="5">The sequence shown here is derived from an EMBL/GenBank/DDBJ whole genome shotgun (WGS) entry which is preliminary data.</text>
</comment>
<dbReference type="EMBL" id="WHPC01000068">
    <property type="protein sequence ID" value="MPV38203.1"/>
    <property type="molecule type" value="Genomic_DNA"/>
</dbReference>
<dbReference type="CDD" id="cd12797">
    <property type="entry name" value="M23_peptidase"/>
    <property type="match status" value="1"/>
</dbReference>
<gene>
    <name evidence="5" type="ORF">GB881_14305</name>
</gene>
<dbReference type="RefSeq" id="WP_152195000.1">
    <property type="nucleotide sequence ID" value="NZ_VUKD01000002.1"/>
</dbReference>
<dbReference type="InterPro" id="IPR011055">
    <property type="entry name" value="Dup_hybrid_motif"/>
</dbReference>
<feature type="chain" id="PRO_5039247165" evidence="3">
    <location>
        <begin position="29"/>
        <end position="252"/>
    </location>
</feature>
<dbReference type="Pfam" id="PF01551">
    <property type="entry name" value="Peptidase_M23"/>
    <property type="match status" value="1"/>
</dbReference>
<dbReference type="AlphaFoldDB" id="A0A6N7EM96"/>
<keyword evidence="1 3" id="KW-0732">Signal</keyword>
<feature type="region of interest" description="Disordered" evidence="2">
    <location>
        <begin position="79"/>
        <end position="100"/>
    </location>
</feature>
<organism evidence="5 6">
    <name type="scientific">Georgenia subflava</name>
    <dbReference type="NCBI Taxonomy" id="1622177"/>
    <lineage>
        <taxon>Bacteria</taxon>
        <taxon>Bacillati</taxon>
        <taxon>Actinomycetota</taxon>
        <taxon>Actinomycetes</taxon>
        <taxon>Micrococcales</taxon>
        <taxon>Bogoriellaceae</taxon>
        <taxon>Georgenia</taxon>
    </lineage>
</organism>
<evidence type="ECO:0000256" key="1">
    <source>
        <dbReference type="ARBA" id="ARBA00022729"/>
    </source>
</evidence>
<evidence type="ECO:0000313" key="6">
    <source>
        <dbReference type="Proteomes" id="UP000437709"/>
    </source>
</evidence>
<sequence length="252" mass="24995">MTSTPRPRPALAVLLAVAGLALSSAAVAGPAAGGSPAGTLPRTVVVGDTTRRAAPSTAPGALLAGHAAAAVTRAESDAAGAAAGGPAPASGPSGASSPSALLRRAAPAGDYRWPTGAEADLVRDFDAPEAPWGPGHRGVDLELAAGSTVHAAADGVVVFAGTVVDRPVVSVEHPDGVRTTYEPVSPAVVAGQRVRAGDVLGELEAGHCPPWELTTCLHWGARTSARTYVDPMDLLGVDVVVRLLPATMDLAG</sequence>
<feature type="signal peptide" evidence="3">
    <location>
        <begin position="1"/>
        <end position="28"/>
    </location>
</feature>
<proteinExistence type="predicted"/>
<reference evidence="5 6" key="1">
    <citation type="submission" date="2019-10" db="EMBL/GenBank/DDBJ databases">
        <title>Georgenia wutianyii sp. nov. and Georgenia yuyongxinii sp. nov. isolated from plateau pika (Ochotona curzoniae) in the Qinghai-Tibet plateau of China.</title>
        <authorList>
            <person name="Tian Z."/>
        </authorList>
    </citation>
    <scope>NUCLEOTIDE SEQUENCE [LARGE SCALE GENOMIC DNA]</scope>
    <source>
        <strain evidence="5 6">JCM 19765</strain>
    </source>
</reference>
<dbReference type="InterPro" id="IPR050570">
    <property type="entry name" value="Cell_wall_metabolism_enzyme"/>
</dbReference>
<dbReference type="PANTHER" id="PTHR21666:SF289">
    <property type="entry name" value="L-ALA--D-GLU ENDOPEPTIDASE"/>
    <property type="match status" value="1"/>
</dbReference>
<evidence type="ECO:0000256" key="2">
    <source>
        <dbReference type="SAM" id="MobiDB-lite"/>
    </source>
</evidence>
<accession>A0A6N7EM96</accession>
<dbReference type="InterPro" id="IPR016047">
    <property type="entry name" value="M23ase_b-sheet_dom"/>
</dbReference>
<evidence type="ECO:0000259" key="4">
    <source>
        <dbReference type="Pfam" id="PF01551"/>
    </source>
</evidence>
<name>A0A6N7EM96_9MICO</name>
<dbReference type="PANTHER" id="PTHR21666">
    <property type="entry name" value="PEPTIDASE-RELATED"/>
    <property type="match status" value="1"/>
</dbReference>
<keyword evidence="6" id="KW-1185">Reference proteome</keyword>
<evidence type="ECO:0000256" key="3">
    <source>
        <dbReference type="SAM" id="SignalP"/>
    </source>
</evidence>
<evidence type="ECO:0000313" key="5">
    <source>
        <dbReference type="EMBL" id="MPV38203.1"/>
    </source>
</evidence>
<dbReference type="OrthoDB" id="5245088at2"/>
<dbReference type="SUPFAM" id="SSF51261">
    <property type="entry name" value="Duplicated hybrid motif"/>
    <property type="match status" value="1"/>
</dbReference>
<protein>
    <submittedName>
        <fullName evidence="5">Peptidoglycan DD-metalloendopeptidase family protein</fullName>
    </submittedName>
</protein>
<dbReference type="GO" id="GO:0004222">
    <property type="term" value="F:metalloendopeptidase activity"/>
    <property type="evidence" value="ECO:0007669"/>
    <property type="project" value="TreeGrafter"/>
</dbReference>